<reference evidence="12 13" key="2">
    <citation type="submission" date="2018-11" db="EMBL/GenBank/DDBJ databases">
        <authorList>
            <consortium name="Pathogen Informatics"/>
        </authorList>
    </citation>
    <scope>NUCLEOTIDE SEQUENCE [LARGE SCALE GENOMIC DNA]</scope>
    <source>
        <strain evidence="12 13">Egypt</strain>
    </source>
</reference>
<dbReference type="GO" id="GO:0005737">
    <property type="term" value="C:cytoplasm"/>
    <property type="evidence" value="ECO:0007669"/>
    <property type="project" value="UniProtKB-SubCell"/>
</dbReference>
<evidence type="ECO:0000256" key="5">
    <source>
        <dbReference type="ARBA" id="ARBA00017036"/>
    </source>
</evidence>
<evidence type="ECO:0000256" key="8">
    <source>
        <dbReference type="ARBA" id="ARBA00022927"/>
    </source>
</evidence>
<accession>A0A183B1B8</accession>
<evidence type="ECO:0000259" key="11">
    <source>
        <dbReference type="Pfam" id="PF08574"/>
    </source>
</evidence>
<dbReference type="OrthoDB" id="10267342at2759"/>
<gene>
    <name evidence="12" type="ORF">ECPE_LOCUS13003</name>
</gene>
<evidence type="ECO:0000256" key="3">
    <source>
        <dbReference type="ARBA" id="ARBA00004496"/>
    </source>
</evidence>
<evidence type="ECO:0000256" key="7">
    <source>
        <dbReference type="ARBA" id="ARBA00022490"/>
    </source>
</evidence>
<evidence type="ECO:0000256" key="4">
    <source>
        <dbReference type="ARBA" id="ARBA00010218"/>
    </source>
</evidence>
<reference evidence="14" key="1">
    <citation type="submission" date="2016-06" db="UniProtKB">
        <authorList>
            <consortium name="WormBaseParasite"/>
        </authorList>
    </citation>
    <scope>IDENTIFICATION</scope>
</reference>
<evidence type="ECO:0000256" key="1">
    <source>
        <dbReference type="ARBA" id="ARBA00003202"/>
    </source>
</evidence>
<name>A0A183B1B8_9TREM</name>
<organism evidence="14">
    <name type="scientific">Echinostoma caproni</name>
    <dbReference type="NCBI Taxonomy" id="27848"/>
    <lineage>
        <taxon>Eukaryota</taxon>
        <taxon>Metazoa</taxon>
        <taxon>Spiralia</taxon>
        <taxon>Lophotrochozoa</taxon>
        <taxon>Platyhelminthes</taxon>
        <taxon>Trematoda</taxon>
        <taxon>Digenea</taxon>
        <taxon>Plagiorchiida</taxon>
        <taxon>Echinostomata</taxon>
        <taxon>Echinostomatoidea</taxon>
        <taxon>Echinostomatidae</taxon>
        <taxon>Echinostoma</taxon>
    </lineage>
</organism>
<dbReference type="GO" id="GO:0015031">
    <property type="term" value="P:protein transport"/>
    <property type="evidence" value="ECO:0007669"/>
    <property type="project" value="UniProtKB-KW"/>
</dbReference>
<dbReference type="EMBL" id="UZAN01054078">
    <property type="protein sequence ID" value="VDP90275.1"/>
    <property type="molecule type" value="Genomic_DNA"/>
</dbReference>
<dbReference type="GO" id="GO:0005634">
    <property type="term" value="C:nucleus"/>
    <property type="evidence" value="ECO:0007669"/>
    <property type="project" value="UniProtKB-SubCell"/>
</dbReference>
<keyword evidence="8" id="KW-0653">Protein transport</keyword>
<evidence type="ECO:0000256" key="6">
    <source>
        <dbReference type="ARBA" id="ARBA00022448"/>
    </source>
</evidence>
<feature type="compositionally biased region" description="Low complexity" evidence="10">
    <location>
        <begin position="239"/>
        <end position="251"/>
    </location>
</feature>
<dbReference type="PANTHER" id="PTHR31196:SF2">
    <property type="entry name" value="RNA POLYMERASE II NUCLEAR LOCALIZATION PROTEIN SLC7A6OS-RELATED"/>
    <property type="match status" value="1"/>
</dbReference>
<dbReference type="InterPro" id="IPR013883">
    <property type="entry name" value="TF_Iwr1_dom"/>
</dbReference>
<evidence type="ECO:0000256" key="9">
    <source>
        <dbReference type="ARBA" id="ARBA00023242"/>
    </source>
</evidence>
<dbReference type="InterPro" id="IPR040218">
    <property type="entry name" value="SLC7A6OS"/>
</dbReference>
<protein>
    <recommendedName>
        <fullName evidence="5">Probable RNA polymerase II nuclear localization protein SLC7A6OS</fullName>
    </recommendedName>
</protein>
<comment type="subcellular location">
    <subcellularLocation>
        <location evidence="3">Cytoplasm</location>
    </subcellularLocation>
    <subcellularLocation>
        <location evidence="2">Nucleus</location>
    </subcellularLocation>
</comment>
<proteinExistence type="inferred from homology"/>
<feature type="region of interest" description="Disordered" evidence="10">
    <location>
        <begin position="201"/>
        <end position="271"/>
    </location>
</feature>
<keyword evidence="9" id="KW-0539">Nucleus</keyword>
<feature type="domain" description="Transcription factor Iwr1" evidence="11">
    <location>
        <begin position="152"/>
        <end position="236"/>
    </location>
</feature>
<evidence type="ECO:0000256" key="10">
    <source>
        <dbReference type="SAM" id="MobiDB-lite"/>
    </source>
</evidence>
<keyword evidence="6" id="KW-0813">Transport</keyword>
<comment type="similarity">
    <text evidence="4">Belongs to the IWR1/SLC7A6OS family.</text>
</comment>
<keyword evidence="7" id="KW-0963">Cytoplasm</keyword>
<dbReference type="Proteomes" id="UP000272942">
    <property type="component" value="Unassembled WGS sequence"/>
</dbReference>
<dbReference type="WBParaSite" id="ECPE_0001304101-mRNA-1">
    <property type="protein sequence ID" value="ECPE_0001304101-mRNA-1"/>
    <property type="gene ID" value="ECPE_0001304101"/>
</dbReference>
<evidence type="ECO:0000256" key="2">
    <source>
        <dbReference type="ARBA" id="ARBA00004123"/>
    </source>
</evidence>
<dbReference type="Pfam" id="PF08574">
    <property type="entry name" value="Iwr1"/>
    <property type="match status" value="1"/>
</dbReference>
<dbReference type="GO" id="GO:0032502">
    <property type="term" value="P:developmental process"/>
    <property type="evidence" value="ECO:0007669"/>
    <property type="project" value="TreeGrafter"/>
</dbReference>
<sequence>MAIILRVKRLRKDVPVDSFETERLNKMSKIDADEKSASTFRYIGSQSIESNVAVEPDLNKLDKLNSQGSFKLLWNSTCGRIVGKGVTSVPCAVRINSLKRSLPLPNTDPDVPVKMMRIIDITPDRSNDDDLTSALHQAAILESSQAPKDEVDYVYDLYRLEKRRTARLRNRSGSLGGSVSPLSRRARVNVNGASVYPRDDIVFDGELSDPDDKIYADDEDDSNSESNWRNDYPDEEDVSSPSSESHSSCSDDQSDSDSDRPNYRYSQHDLF</sequence>
<dbReference type="AlphaFoldDB" id="A0A183B1B8"/>
<dbReference type="PANTHER" id="PTHR31196">
    <property type="entry name" value="RNA POLYMERASE II NUCLEAR LOCALIZATION PROTEIN SLC7A6OS-RELATED"/>
    <property type="match status" value="1"/>
</dbReference>
<evidence type="ECO:0000313" key="14">
    <source>
        <dbReference type="WBParaSite" id="ECPE_0001304101-mRNA-1"/>
    </source>
</evidence>
<evidence type="ECO:0000313" key="12">
    <source>
        <dbReference type="EMBL" id="VDP90275.1"/>
    </source>
</evidence>
<keyword evidence="13" id="KW-1185">Reference proteome</keyword>
<evidence type="ECO:0000313" key="13">
    <source>
        <dbReference type="Proteomes" id="UP000272942"/>
    </source>
</evidence>
<comment type="function">
    <text evidence="1">Directs RNA polymerase II nuclear import.</text>
</comment>
<feature type="compositionally biased region" description="Basic and acidic residues" evidence="10">
    <location>
        <begin position="257"/>
        <end position="271"/>
    </location>
</feature>